<proteinExistence type="predicted"/>
<dbReference type="EMBL" id="VZRZ01006610">
    <property type="protein sequence ID" value="NWW79605.1"/>
    <property type="molecule type" value="Genomic_DNA"/>
</dbReference>
<dbReference type="CDD" id="cd08368">
    <property type="entry name" value="LIM"/>
    <property type="match status" value="1"/>
</dbReference>
<dbReference type="InterPro" id="IPR052621">
    <property type="entry name" value="Cell_Prolif/Cornif_Regul"/>
</dbReference>
<dbReference type="SMART" id="SM00132">
    <property type="entry name" value="LIM"/>
    <property type="match status" value="1"/>
</dbReference>
<feature type="compositionally biased region" description="Basic and acidic residues" evidence="5">
    <location>
        <begin position="214"/>
        <end position="261"/>
    </location>
</feature>
<dbReference type="GO" id="GO:0008544">
    <property type="term" value="P:epidermis development"/>
    <property type="evidence" value="ECO:0007669"/>
    <property type="project" value="TreeGrafter"/>
</dbReference>
<evidence type="ECO:0000256" key="1">
    <source>
        <dbReference type="ARBA" id="ARBA00022723"/>
    </source>
</evidence>
<dbReference type="GO" id="GO:0005737">
    <property type="term" value="C:cytoplasm"/>
    <property type="evidence" value="ECO:0007669"/>
    <property type="project" value="TreeGrafter"/>
</dbReference>
<comment type="caution">
    <text evidence="7">The sequence shown here is derived from an EMBL/GenBank/DDBJ whole genome shotgun (WGS) entry which is preliminary data.</text>
</comment>
<name>A0A7K6R3D7_9PASS</name>
<dbReference type="OrthoDB" id="9908139at2759"/>
<evidence type="ECO:0000259" key="6">
    <source>
        <dbReference type="PROSITE" id="PS50023"/>
    </source>
</evidence>
<feature type="compositionally biased region" description="Basic and acidic residues" evidence="5">
    <location>
        <begin position="77"/>
        <end position="96"/>
    </location>
</feature>
<feature type="compositionally biased region" description="Polar residues" evidence="5">
    <location>
        <begin position="152"/>
        <end position="164"/>
    </location>
</feature>
<evidence type="ECO:0000256" key="3">
    <source>
        <dbReference type="ARBA" id="ARBA00023038"/>
    </source>
</evidence>
<feature type="compositionally biased region" description="Low complexity" evidence="5">
    <location>
        <begin position="125"/>
        <end position="138"/>
    </location>
</feature>
<organism evidence="7 8">
    <name type="scientific">Climacteris rufus</name>
    <name type="common">rufous treecreeper</name>
    <dbReference type="NCBI Taxonomy" id="47695"/>
    <lineage>
        <taxon>Eukaryota</taxon>
        <taxon>Metazoa</taxon>
        <taxon>Chordata</taxon>
        <taxon>Craniata</taxon>
        <taxon>Vertebrata</taxon>
        <taxon>Euteleostomi</taxon>
        <taxon>Archelosauria</taxon>
        <taxon>Archosauria</taxon>
        <taxon>Dinosauria</taxon>
        <taxon>Saurischia</taxon>
        <taxon>Theropoda</taxon>
        <taxon>Coelurosauria</taxon>
        <taxon>Aves</taxon>
        <taxon>Neognathae</taxon>
        <taxon>Neoaves</taxon>
        <taxon>Telluraves</taxon>
        <taxon>Australaves</taxon>
        <taxon>Passeriformes</taxon>
        <taxon>Climacteridae</taxon>
        <taxon>Climacteris</taxon>
    </lineage>
</organism>
<feature type="domain" description="LIM zinc-binding" evidence="6">
    <location>
        <begin position="320"/>
        <end position="386"/>
    </location>
</feature>
<reference evidence="7 8" key="1">
    <citation type="submission" date="2019-09" db="EMBL/GenBank/DDBJ databases">
        <title>Bird 10,000 Genomes (B10K) Project - Family phase.</title>
        <authorList>
            <person name="Zhang G."/>
        </authorList>
    </citation>
    <scope>NUCLEOTIDE SEQUENCE [LARGE SCALE GENOMIC DNA]</scope>
    <source>
        <strain evidence="7">B10K-DU-029-53</strain>
    </source>
</reference>
<dbReference type="GO" id="GO:0046872">
    <property type="term" value="F:metal ion binding"/>
    <property type="evidence" value="ECO:0007669"/>
    <property type="project" value="UniProtKB-KW"/>
</dbReference>
<dbReference type="PROSITE" id="PS50023">
    <property type="entry name" value="LIM_DOMAIN_2"/>
    <property type="match status" value="1"/>
</dbReference>
<feature type="non-terminal residue" evidence="7">
    <location>
        <position position="389"/>
    </location>
</feature>
<accession>A0A7K6R3D7</accession>
<gene>
    <name evidence="7" type="primary">Scel</name>
    <name evidence="7" type="ORF">CLIRUF_R06786</name>
</gene>
<evidence type="ECO:0000313" key="8">
    <source>
        <dbReference type="Proteomes" id="UP000580879"/>
    </source>
</evidence>
<protein>
    <submittedName>
        <fullName evidence="7">SCEL protein</fullName>
    </submittedName>
</protein>
<feature type="region of interest" description="Disordered" evidence="5">
    <location>
        <begin position="178"/>
        <end position="295"/>
    </location>
</feature>
<evidence type="ECO:0000313" key="7">
    <source>
        <dbReference type="EMBL" id="NWW79605.1"/>
    </source>
</evidence>
<keyword evidence="1 4" id="KW-0479">Metal-binding</keyword>
<dbReference type="InterPro" id="IPR001781">
    <property type="entry name" value="Znf_LIM"/>
</dbReference>
<sequence length="389" mass="43746">FYMFIFKTCFSAFADKKSPSIAIKSRQQAAHDINKRRTLLQDNSWIKKRPEEESADENYGRAVLNQYKSQDSLHSSTNEKEDQKAALGRYRSDTTLDRIPAGSDTDKINKSPTLNHKQNKRQSWTPTAASTNTAATSPIKKKRQSWMPPPVSNSKTPTDTVETKGTFSPLCCRAALSSEQVTPQKSKADVGDQATARNQDLDNLSKVNQSSFSSDKELRKDLQDFTEKNTADQKNKRQAYEDLGDHTEVKSADDQSKKRITENACENPPRAPNNLPATNYSSDSERKTSKPSYGAYEENITGNTIKTVYSTSDRSIIGKDICTYCRKPLGIDAKMILDALQIYCHSTCFKCEVCKRPLEDLKAGDSIWIYKQTVHCEPCYSKVKGKVQD</sequence>
<dbReference type="PROSITE" id="PS00478">
    <property type="entry name" value="LIM_DOMAIN_1"/>
    <property type="match status" value="1"/>
</dbReference>
<feature type="compositionally biased region" description="Polar residues" evidence="5">
    <location>
        <begin position="195"/>
        <end position="213"/>
    </location>
</feature>
<keyword evidence="3 4" id="KW-0440">LIM domain</keyword>
<keyword evidence="2 4" id="KW-0862">Zinc</keyword>
<feature type="non-terminal residue" evidence="7">
    <location>
        <position position="1"/>
    </location>
</feature>
<keyword evidence="8" id="KW-1185">Reference proteome</keyword>
<dbReference type="Gene3D" id="2.10.110.10">
    <property type="entry name" value="Cysteine Rich Protein"/>
    <property type="match status" value="1"/>
</dbReference>
<feature type="compositionally biased region" description="Polar residues" evidence="5">
    <location>
        <begin position="110"/>
        <end position="124"/>
    </location>
</feature>
<dbReference type="PANTHER" id="PTHR15468">
    <property type="entry name" value="ZNF185"/>
    <property type="match status" value="1"/>
</dbReference>
<feature type="region of interest" description="Disordered" evidence="5">
    <location>
        <begin position="68"/>
        <end position="164"/>
    </location>
</feature>
<evidence type="ECO:0000256" key="2">
    <source>
        <dbReference type="ARBA" id="ARBA00022833"/>
    </source>
</evidence>
<dbReference type="PANTHER" id="PTHR15468:SF7">
    <property type="entry name" value="SCIELLIN"/>
    <property type="match status" value="1"/>
</dbReference>
<dbReference type="AlphaFoldDB" id="A0A7K6R3D7"/>
<evidence type="ECO:0000256" key="4">
    <source>
        <dbReference type="PROSITE-ProRule" id="PRU00125"/>
    </source>
</evidence>
<evidence type="ECO:0000256" key="5">
    <source>
        <dbReference type="SAM" id="MobiDB-lite"/>
    </source>
</evidence>
<dbReference type="Proteomes" id="UP000580879">
    <property type="component" value="Unassembled WGS sequence"/>
</dbReference>